<accession>A0A7W4VLU5</accession>
<evidence type="ECO:0000313" key="4">
    <source>
        <dbReference type="Proteomes" id="UP000532010"/>
    </source>
</evidence>
<dbReference type="EMBL" id="JACHWB010000002">
    <property type="protein sequence ID" value="MBB3019007.1"/>
    <property type="molecule type" value="Genomic_DNA"/>
</dbReference>
<dbReference type="InterPro" id="IPR045426">
    <property type="entry name" value="ADYC"/>
</dbReference>
<keyword evidence="4" id="KW-1185">Reference proteome</keyword>
<reference evidence="3 4" key="1">
    <citation type="submission" date="2020-08" db="EMBL/GenBank/DDBJ databases">
        <title>The Agave Microbiome: Exploring the role of microbial communities in plant adaptations to desert environments.</title>
        <authorList>
            <person name="Partida-Martinez L.P."/>
        </authorList>
    </citation>
    <scope>NUCLEOTIDE SEQUENCE [LARGE SCALE GENOMIC DNA]</scope>
    <source>
        <strain evidence="3 4">AT3.9</strain>
    </source>
</reference>
<comment type="caution">
    <text evidence="3">The sequence shown here is derived from an EMBL/GenBank/DDBJ whole genome shotgun (WGS) entry which is preliminary data.</text>
</comment>
<gene>
    <name evidence="3" type="ORF">FHR70_002061</name>
</gene>
<evidence type="ECO:0000313" key="3">
    <source>
        <dbReference type="EMBL" id="MBB3019007.1"/>
    </source>
</evidence>
<dbReference type="AlphaFoldDB" id="A0A7W4VLU5"/>
<evidence type="ECO:0000256" key="1">
    <source>
        <dbReference type="SAM" id="SignalP"/>
    </source>
</evidence>
<sequence length="260" mass="28306">MHARLPIAISAVLILASSGAGQAMDGHLETDKGEFRLYLDDGEVMEREALAGARIVMQSGGRTLHVLIDAVETEDDVPGGPVVLYRLLFEDPVRRTFQNACTPDARGRQLGLPLQKETGVDLTCTSGAEGKCILMGYRPWDDRADVPMQDLHAACVHMMRADYGGDDRPSTRDGTLVDVYDRFGIQKPESVDPLPFEAAWGKDGAVCVAHPRIADAVTLDGLAKAYLKLRSFLGPDACTEDAMRHRPEALLFNRSASTAR</sequence>
<feature type="signal peptide" evidence="1">
    <location>
        <begin position="1"/>
        <end position="23"/>
    </location>
</feature>
<name>A0A7W4VLU5_9HYPH</name>
<dbReference type="Pfam" id="PF20032">
    <property type="entry name" value="ADYC"/>
    <property type="match status" value="1"/>
</dbReference>
<feature type="domain" description="ADYC" evidence="2">
    <location>
        <begin position="48"/>
        <end position="213"/>
    </location>
</feature>
<evidence type="ECO:0000259" key="2">
    <source>
        <dbReference type="Pfam" id="PF20032"/>
    </source>
</evidence>
<feature type="chain" id="PRO_5030976468" description="ADYC domain-containing protein" evidence="1">
    <location>
        <begin position="24"/>
        <end position="260"/>
    </location>
</feature>
<dbReference type="RefSeq" id="WP_183449675.1">
    <property type="nucleotide sequence ID" value="NZ_JACHWB010000002.1"/>
</dbReference>
<dbReference type="Proteomes" id="UP000532010">
    <property type="component" value="Unassembled WGS sequence"/>
</dbReference>
<protein>
    <recommendedName>
        <fullName evidence="2">ADYC domain-containing protein</fullName>
    </recommendedName>
</protein>
<proteinExistence type="predicted"/>
<organism evidence="3 4">
    <name type="scientific">Microvirga lupini</name>
    <dbReference type="NCBI Taxonomy" id="420324"/>
    <lineage>
        <taxon>Bacteria</taxon>
        <taxon>Pseudomonadati</taxon>
        <taxon>Pseudomonadota</taxon>
        <taxon>Alphaproteobacteria</taxon>
        <taxon>Hyphomicrobiales</taxon>
        <taxon>Methylobacteriaceae</taxon>
        <taxon>Microvirga</taxon>
    </lineage>
</organism>
<keyword evidence="1" id="KW-0732">Signal</keyword>